<feature type="region of interest" description="Disordered" evidence="1">
    <location>
        <begin position="50"/>
        <end position="119"/>
    </location>
</feature>
<keyword evidence="2" id="KW-0732">Signal</keyword>
<sequence>MHSLLITSLFFFSGVFALSEPPLIETGNGIKDGGNSSIMIIISSNSTINGTQTSTQTATSNSINISTSTSTSTTVPSTAINNPSTATSDSPKPDPSDIFRPPNPELFKPPGPDETCRTPTGGLLSPGVHCYCEGHTAYNNMVDMAIDEACDSWHNITLYRSEQITYVKRLSSFKPVYLWMVNNCVRERREAVVDGEKCKQAMQVVRKKCQWPFWNQRGGHVTMNLDYEIGQEPDKCIMARFDIEAL</sequence>
<evidence type="ECO:0000313" key="4">
    <source>
        <dbReference type="RefSeq" id="XP_030982243.1"/>
    </source>
</evidence>
<dbReference type="RefSeq" id="XP_030982243.1">
    <property type="nucleotide sequence ID" value="XM_031125525.1"/>
</dbReference>
<dbReference type="Proteomes" id="UP000515153">
    <property type="component" value="Chromosome I"/>
</dbReference>
<accession>A0A6P8B511</accession>
<dbReference type="AlphaFoldDB" id="A0A6P8B511"/>
<feature type="compositionally biased region" description="Low complexity" evidence="1">
    <location>
        <begin position="50"/>
        <end position="80"/>
    </location>
</feature>
<evidence type="ECO:0000256" key="2">
    <source>
        <dbReference type="SAM" id="SignalP"/>
    </source>
</evidence>
<feature type="compositionally biased region" description="Pro residues" evidence="1">
    <location>
        <begin position="101"/>
        <end position="112"/>
    </location>
</feature>
<feature type="compositionally biased region" description="Polar residues" evidence="1">
    <location>
        <begin position="81"/>
        <end position="90"/>
    </location>
</feature>
<gene>
    <name evidence="4" type="ORF">PgNI_05494</name>
</gene>
<evidence type="ECO:0008006" key="5">
    <source>
        <dbReference type="Google" id="ProtNLM"/>
    </source>
</evidence>
<dbReference type="KEGG" id="pgri:PgNI_05494"/>
<feature type="chain" id="PRO_5027967598" description="Ecp2 effector protein domain-containing protein" evidence="2">
    <location>
        <begin position="18"/>
        <end position="246"/>
    </location>
</feature>
<dbReference type="GeneID" id="41960434"/>
<evidence type="ECO:0000256" key="1">
    <source>
        <dbReference type="SAM" id="MobiDB-lite"/>
    </source>
</evidence>
<feature type="signal peptide" evidence="2">
    <location>
        <begin position="1"/>
        <end position="17"/>
    </location>
</feature>
<keyword evidence="3" id="KW-1185">Reference proteome</keyword>
<reference evidence="3 4" key="1">
    <citation type="journal article" date="2019" name="Mol. Biol. Evol.">
        <title>Blast fungal genomes show frequent chromosomal changes, gene gains and losses, and effector gene turnover.</title>
        <authorList>
            <person name="Gomez Luciano L.B."/>
            <person name="Jason Tsai I."/>
            <person name="Chuma I."/>
            <person name="Tosa Y."/>
            <person name="Chen Y.H."/>
            <person name="Li J.Y."/>
            <person name="Li M.Y."/>
            <person name="Jade Lu M.Y."/>
            <person name="Nakayashiki H."/>
            <person name="Li W.H."/>
        </authorList>
    </citation>
    <scope>NUCLEOTIDE SEQUENCE [LARGE SCALE GENOMIC DNA]</scope>
    <source>
        <strain evidence="3 4">NI907</strain>
    </source>
</reference>
<organism evidence="3 4">
    <name type="scientific">Pyricularia grisea</name>
    <name type="common">Crabgrass-specific blast fungus</name>
    <name type="synonym">Magnaporthe grisea</name>
    <dbReference type="NCBI Taxonomy" id="148305"/>
    <lineage>
        <taxon>Eukaryota</taxon>
        <taxon>Fungi</taxon>
        <taxon>Dikarya</taxon>
        <taxon>Ascomycota</taxon>
        <taxon>Pezizomycotina</taxon>
        <taxon>Sordariomycetes</taxon>
        <taxon>Sordariomycetidae</taxon>
        <taxon>Magnaporthales</taxon>
        <taxon>Pyriculariaceae</taxon>
        <taxon>Pyricularia</taxon>
    </lineage>
</organism>
<name>A0A6P8B511_PYRGI</name>
<evidence type="ECO:0000313" key="3">
    <source>
        <dbReference type="Proteomes" id="UP000515153"/>
    </source>
</evidence>
<reference evidence="4" key="3">
    <citation type="submission" date="2025-08" db="UniProtKB">
        <authorList>
            <consortium name="RefSeq"/>
        </authorList>
    </citation>
    <scope>IDENTIFICATION</scope>
    <source>
        <strain evidence="4">NI907</strain>
    </source>
</reference>
<proteinExistence type="predicted"/>
<reference evidence="4" key="2">
    <citation type="submission" date="2019-10" db="EMBL/GenBank/DDBJ databases">
        <authorList>
            <consortium name="NCBI Genome Project"/>
        </authorList>
    </citation>
    <scope>NUCLEOTIDE SEQUENCE</scope>
    <source>
        <strain evidence="4">NI907</strain>
    </source>
</reference>
<protein>
    <recommendedName>
        <fullName evidence="5">Ecp2 effector protein domain-containing protein</fullName>
    </recommendedName>
</protein>